<sequence>MCATNGHPPSDLCTRDSGSDAASESESDATSHPMEERQPVYTPQEMGAMLLSFYRFLTTLHYNVADLKVPPPEGWPGFTPEACAHFRGNYAIQVLRHLPYLNSSASFQYKCKLLDYTIFEYRHFSSRHQDKDQEEWWSTESRVPTSWMVPLAAACGNGGSKFFLNVVDGEVNEIILSSSTPGPMPLKTWIDEMQDAYSRLHLIPCPGRVTLDCRDVLEREERDGRITEDQFREQTEDWPTELDVQYVRQVYRDYGWPHDFRRDEATTYLSELLVSIEEENDDRYWEETSRHDDPRQWT</sequence>
<reference evidence="2" key="1">
    <citation type="submission" date="2023-06" db="EMBL/GenBank/DDBJ databases">
        <title>Conoideocrella luteorostrata (Hypocreales: Clavicipitaceae), a potential biocontrol fungus for elongate hemlock scale in United States Christmas tree production areas.</title>
        <authorList>
            <person name="Barrett H."/>
            <person name="Lovett B."/>
            <person name="Macias A.M."/>
            <person name="Stajich J.E."/>
            <person name="Kasson M.T."/>
        </authorList>
    </citation>
    <scope>NUCLEOTIDE SEQUENCE</scope>
    <source>
        <strain evidence="2">ARSEF 14590</strain>
    </source>
</reference>
<proteinExistence type="predicted"/>
<evidence type="ECO:0000313" key="2">
    <source>
        <dbReference type="EMBL" id="KAK2601574.1"/>
    </source>
</evidence>
<evidence type="ECO:0000313" key="3">
    <source>
        <dbReference type="Proteomes" id="UP001251528"/>
    </source>
</evidence>
<keyword evidence="3" id="KW-1185">Reference proteome</keyword>
<comment type="caution">
    <text evidence="2">The sequence shown here is derived from an EMBL/GenBank/DDBJ whole genome shotgun (WGS) entry which is preliminary data.</text>
</comment>
<feature type="region of interest" description="Disordered" evidence="1">
    <location>
        <begin position="1"/>
        <end position="37"/>
    </location>
</feature>
<name>A0AAJ0FV19_9HYPO</name>
<feature type="compositionally biased region" description="Low complexity" evidence="1">
    <location>
        <begin position="19"/>
        <end position="31"/>
    </location>
</feature>
<dbReference type="EMBL" id="JASWJB010000075">
    <property type="protein sequence ID" value="KAK2601574.1"/>
    <property type="molecule type" value="Genomic_DNA"/>
</dbReference>
<accession>A0AAJ0FV19</accession>
<gene>
    <name evidence="2" type="ORF">QQS21_004892</name>
</gene>
<organism evidence="2 3">
    <name type="scientific">Conoideocrella luteorostrata</name>
    <dbReference type="NCBI Taxonomy" id="1105319"/>
    <lineage>
        <taxon>Eukaryota</taxon>
        <taxon>Fungi</taxon>
        <taxon>Dikarya</taxon>
        <taxon>Ascomycota</taxon>
        <taxon>Pezizomycotina</taxon>
        <taxon>Sordariomycetes</taxon>
        <taxon>Hypocreomycetidae</taxon>
        <taxon>Hypocreales</taxon>
        <taxon>Clavicipitaceae</taxon>
        <taxon>Conoideocrella</taxon>
    </lineage>
</organism>
<dbReference type="Proteomes" id="UP001251528">
    <property type="component" value="Unassembled WGS sequence"/>
</dbReference>
<dbReference type="AlphaFoldDB" id="A0AAJ0FV19"/>
<evidence type="ECO:0000256" key="1">
    <source>
        <dbReference type="SAM" id="MobiDB-lite"/>
    </source>
</evidence>
<protein>
    <submittedName>
        <fullName evidence="2">Uncharacterized protein</fullName>
    </submittedName>
</protein>